<dbReference type="PANTHER" id="PTHR48086:SF3">
    <property type="entry name" value="SODIUM_PROLINE SYMPORTER"/>
    <property type="match status" value="1"/>
</dbReference>
<feature type="transmembrane region" description="Helical" evidence="14">
    <location>
        <begin position="183"/>
        <end position="206"/>
    </location>
</feature>
<evidence type="ECO:0000256" key="5">
    <source>
        <dbReference type="ARBA" id="ARBA00022692"/>
    </source>
</evidence>
<feature type="transmembrane region" description="Helical" evidence="14">
    <location>
        <begin position="414"/>
        <end position="430"/>
    </location>
</feature>
<keyword evidence="3" id="KW-0813">Transport</keyword>
<keyword evidence="16" id="KW-1185">Reference proteome</keyword>
<keyword evidence="4" id="KW-1003">Cell membrane</keyword>
<dbReference type="GO" id="GO:0006814">
    <property type="term" value="P:sodium ion transport"/>
    <property type="evidence" value="ECO:0007669"/>
    <property type="project" value="UniProtKB-KW"/>
</dbReference>
<dbReference type="CDD" id="cd10322">
    <property type="entry name" value="SLC5sbd"/>
    <property type="match status" value="1"/>
</dbReference>
<dbReference type="GO" id="GO:0005886">
    <property type="term" value="C:plasma membrane"/>
    <property type="evidence" value="ECO:0007669"/>
    <property type="project" value="UniProtKB-SubCell"/>
</dbReference>
<accession>A0A953LD83</accession>
<dbReference type="Proteomes" id="UP000753961">
    <property type="component" value="Unassembled WGS sequence"/>
</dbReference>
<dbReference type="Pfam" id="PF00474">
    <property type="entry name" value="SSF"/>
    <property type="match status" value="1"/>
</dbReference>
<evidence type="ECO:0000256" key="1">
    <source>
        <dbReference type="ARBA" id="ARBA00004651"/>
    </source>
</evidence>
<comment type="caution">
    <text evidence="15">The sequence shown here is derived from an EMBL/GenBank/DDBJ whole genome shotgun (WGS) entry which is preliminary data.</text>
</comment>
<evidence type="ECO:0000256" key="3">
    <source>
        <dbReference type="ARBA" id="ARBA00022448"/>
    </source>
</evidence>
<feature type="transmembrane region" description="Helical" evidence="14">
    <location>
        <begin position="387"/>
        <end position="407"/>
    </location>
</feature>
<feature type="transmembrane region" description="Helical" evidence="14">
    <location>
        <begin position="226"/>
        <end position="247"/>
    </location>
</feature>
<evidence type="ECO:0000256" key="6">
    <source>
        <dbReference type="ARBA" id="ARBA00022847"/>
    </source>
</evidence>
<evidence type="ECO:0000256" key="12">
    <source>
        <dbReference type="ARBA" id="ARBA00033708"/>
    </source>
</evidence>
<feature type="transmembrane region" description="Helical" evidence="14">
    <location>
        <begin position="74"/>
        <end position="94"/>
    </location>
</feature>
<comment type="subcellular location">
    <subcellularLocation>
        <location evidence="1">Cell membrane</location>
        <topology evidence="1">Multi-pass membrane protein</topology>
    </subcellularLocation>
</comment>
<dbReference type="PANTHER" id="PTHR48086">
    <property type="entry name" value="SODIUM/PROLINE SYMPORTER-RELATED"/>
    <property type="match status" value="1"/>
</dbReference>
<dbReference type="PROSITE" id="PS50283">
    <property type="entry name" value="NA_SOLUT_SYMP_3"/>
    <property type="match status" value="1"/>
</dbReference>
<proteinExistence type="inferred from homology"/>
<evidence type="ECO:0000256" key="11">
    <source>
        <dbReference type="ARBA" id="ARBA00023201"/>
    </source>
</evidence>
<keyword evidence="8" id="KW-0915">Sodium</keyword>
<dbReference type="RefSeq" id="WP_222581830.1">
    <property type="nucleotide sequence ID" value="NZ_JAHVHU010000031.1"/>
</dbReference>
<dbReference type="EMBL" id="JAHVHU010000031">
    <property type="protein sequence ID" value="MBY5960281.1"/>
    <property type="molecule type" value="Genomic_DNA"/>
</dbReference>
<gene>
    <name evidence="15" type="ORF">KUV50_19185</name>
</gene>
<feature type="transmembrane region" description="Helical" evidence="14">
    <location>
        <begin position="268"/>
        <end position="289"/>
    </location>
</feature>
<evidence type="ECO:0000256" key="8">
    <source>
        <dbReference type="ARBA" id="ARBA00023053"/>
    </source>
</evidence>
<dbReference type="GO" id="GO:0015293">
    <property type="term" value="F:symporter activity"/>
    <property type="evidence" value="ECO:0007669"/>
    <property type="project" value="UniProtKB-KW"/>
</dbReference>
<dbReference type="AlphaFoldDB" id="A0A953LD83"/>
<reference evidence="15" key="1">
    <citation type="submission" date="2021-06" db="EMBL/GenBank/DDBJ databases">
        <title>44 bacteria genomes isolated from Dapeng, Shenzhen.</title>
        <authorList>
            <person name="Zheng W."/>
            <person name="Yu S."/>
            <person name="Huang Y."/>
        </authorList>
    </citation>
    <scope>NUCLEOTIDE SEQUENCE</scope>
    <source>
        <strain evidence="15">DP5N28-2</strain>
    </source>
</reference>
<evidence type="ECO:0000256" key="14">
    <source>
        <dbReference type="SAM" id="Phobius"/>
    </source>
</evidence>
<feature type="transmembrane region" description="Helical" evidence="14">
    <location>
        <begin position="365"/>
        <end position="381"/>
    </location>
</feature>
<dbReference type="InterPro" id="IPR001734">
    <property type="entry name" value="Na/solute_symporter"/>
</dbReference>
<evidence type="ECO:0000256" key="9">
    <source>
        <dbReference type="ARBA" id="ARBA00023065"/>
    </source>
</evidence>
<keyword evidence="5 14" id="KW-0812">Transmembrane</keyword>
<evidence type="ECO:0000313" key="15">
    <source>
        <dbReference type="EMBL" id="MBY5960281.1"/>
    </source>
</evidence>
<feature type="transmembrane region" description="Helical" evidence="14">
    <location>
        <begin position="450"/>
        <end position="467"/>
    </location>
</feature>
<feature type="transmembrane region" description="Helical" evidence="14">
    <location>
        <begin position="532"/>
        <end position="553"/>
    </location>
</feature>
<evidence type="ECO:0000313" key="16">
    <source>
        <dbReference type="Proteomes" id="UP000753961"/>
    </source>
</evidence>
<evidence type="ECO:0000256" key="4">
    <source>
        <dbReference type="ARBA" id="ARBA00022475"/>
    </source>
</evidence>
<keyword evidence="10 14" id="KW-0472">Membrane</keyword>
<dbReference type="Gene3D" id="1.20.1730.10">
    <property type="entry name" value="Sodium/glucose cotransporter"/>
    <property type="match status" value="1"/>
</dbReference>
<organism evidence="15 16">
    <name type="scientific">Membranihabitans marinus</name>
    <dbReference type="NCBI Taxonomy" id="1227546"/>
    <lineage>
        <taxon>Bacteria</taxon>
        <taxon>Pseudomonadati</taxon>
        <taxon>Bacteroidota</taxon>
        <taxon>Saprospiria</taxon>
        <taxon>Saprospirales</taxon>
        <taxon>Saprospiraceae</taxon>
        <taxon>Membranihabitans</taxon>
    </lineage>
</organism>
<dbReference type="InterPro" id="IPR038377">
    <property type="entry name" value="Na/Glc_symporter_sf"/>
</dbReference>
<protein>
    <submittedName>
        <fullName evidence="15">Sodium:solute symporter family protein</fullName>
    </submittedName>
</protein>
<keyword evidence="9" id="KW-0406">Ion transport</keyword>
<dbReference type="InterPro" id="IPR050277">
    <property type="entry name" value="Sodium:Solute_Symporter"/>
</dbReference>
<feature type="transmembrane region" description="Helical" evidence="14">
    <location>
        <begin position="6"/>
        <end position="23"/>
    </location>
</feature>
<sequence length="557" mass="61764">MTLIDYIILIGYFIGIVTFGLWISRRIKSSDDYFRGNRKFKWWIMMGQAFSTGTHAEMPVAQTGVTYNLGFATIWYQWKNMLITPFYWLIAPFYRRSNRTTVGDIIEDRYGKIIGLMYSIFAMVFFVFIMGAMLQGAAKVISVLSDNMISPTGVVLAMTVAFIVYSFAGGLIAAAYTDFFQGLLIIVLSIMLIPLGLNDVGGFSGMREVLPEDFFDLMNSTSGIDGFTLAMLAVNGMVGITAQPHMVAMCGTGNTERAGRIGQTFGSLVKRLVTIGWALTGLIVAAMVIKHGVTLEDPEYAFGYGARELLGPGLLGLMFAAIVAANMSSLSTFMVNNGALFTQNIYKEYINPEAPDRKLLTMGRYSGLVLSLVAVLFALSIDNVLHAFLFTETIAAFVGIIFLGGVIWKRANRYGAGAAVLVALVSYYWINYSDTGELVLVYKWLPAPFGWAMLLGFAAFFIVSLLTKPEDPKRIEKFFDEMRRKSDSDTIGPDGKPPLASETGDDLLLLDLPGWFRKDRWKNFFQRYREDLIGFGLSWIFIGLIILLAWGILQIGG</sequence>
<comment type="catalytic activity">
    <reaction evidence="12">
        <text>L-proline(in) + Na(+)(in) = L-proline(out) + Na(+)(out)</text>
        <dbReference type="Rhea" id="RHEA:28967"/>
        <dbReference type="ChEBI" id="CHEBI:29101"/>
        <dbReference type="ChEBI" id="CHEBI:60039"/>
    </reaction>
</comment>
<keyword evidence="7 14" id="KW-1133">Transmembrane helix</keyword>
<evidence type="ECO:0000256" key="13">
    <source>
        <dbReference type="RuleBase" id="RU362091"/>
    </source>
</evidence>
<feature type="transmembrane region" description="Helical" evidence="14">
    <location>
        <begin position="115"/>
        <end position="134"/>
    </location>
</feature>
<name>A0A953LD83_9BACT</name>
<feature type="transmembrane region" description="Helical" evidence="14">
    <location>
        <begin position="154"/>
        <end position="176"/>
    </location>
</feature>
<evidence type="ECO:0000256" key="2">
    <source>
        <dbReference type="ARBA" id="ARBA00006434"/>
    </source>
</evidence>
<evidence type="ECO:0000256" key="7">
    <source>
        <dbReference type="ARBA" id="ARBA00022989"/>
    </source>
</evidence>
<keyword evidence="11" id="KW-0739">Sodium transport</keyword>
<comment type="similarity">
    <text evidence="2 13">Belongs to the sodium:solute symporter (SSF) (TC 2.A.21) family.</text>
</comment>
<keyword evidence="6" id="KW-0769">Symport</keyword>
<evidence type="ECO:0000256" key="10">
    <source>
        <dbReference type="ARBA" id="ARBA00023136"/>
    </source>
</evidence>